<proteinExistence type="predicted"/>
<dbReference type="Gene3D" id="6.10.30.10">
    <property type="match status" value="1"/>
</dbReference>
<protein>
    <submittedName>
        <fullName evidence="2">DNA-binding protein</fullName>
    </submittedName>
</protein>
<organism evidence="2 4">
    <name type="scientific">Caldimonas thermodepolymerans</name>
    <dbReference type="NCBI Taxonomy" id="215580"/>
    <lineage>
        <taxon>Bacteria</taxon>
        <taxon>Pseudomonadati</taxon>
        <taxon>Pseudomonadota</taxon>
        <taxon>Betaproteobacteria</taxon>
        <taxon>Burkholderiales</taxon>
        <taxon>Sphaerotilaceae</taxon>
        <taxon>Caldimonas</taxon>
    </lineage>
</organism>
<dbReference type="SUPFAM" id="SSF50249">
    <property type="entry name" value="Nucleic acid-binding proteins"/>
    <property type="match status" value="1"/>
</dbReference>
<sequence>MILPAEWRVRYNYPVGETGTRFFSALREKKILATRCSASGLSYLPPRAYCERSFQPCDEWVEAGTTGTIECATIVTAAFENLPPPPYAIAYVRLDGVDTALINFVQGLDLSDVPAAARRLQPGTRVKVVFRDQPEGRITDFHYELID</sequence>
<comment type="caution">
    <text evidence="2">The sequence shown here is derived from an EMBL/GenBank/DDBJ whole genome shotgun (WGS) entry which is preliminary data.</text>
</comment>
<dbReference type="InterPro" id="IPR002878">
    <property type="entry name" value="ChsH2_C"/>
</dbReference>
<evidence type="ECO:0000313" key="3">
    <source>
        <dbReference type="EMBL" id="TCP08148.1"/>
    </source>
</evidence>
<accession>A0A2S5T5C2</accession>
<keyword evidence="2" id="KW-0238">DNA-binding</keyword>
<dbReference type="Proteomes" id="UP000239406">
    <property type="component" value="Unassembled WGS sequence"/>
</dbReference>
<dbReference type="Pfam" id="PF01796">
    <property type="entry name" value="OB_ChsH2_C"/>
    <property type="match status" value="1"/>
</dbReference>
<dbReference type="EMBL" id="SLXF01000003">
    <property type="protein sequence ID" value="TCP08148.1"/>
    <property type="molecule type" value="Genomic_DNA"/>
</dbReference>
<keyword evidence="4" id="KW-1185">Reference proteome</keyword>
<evidence type="ECO:0000313" key="2">
    <source>
        <dbReference type="EMBL" id="PPE70195.1"/>
    </source>
</evidence>
<dbReference type="OrthoDB" id="5514845at2"/>
<evidence type="ECO:0000313" key="4">
    <source>
        <dbReference type="Proteomes" id="UP000239406"/>
    </source>
</evidence>
<dbReference type="InterPro" id="IPR052513">
    <property type="entry name" value="Thioester_dehydratase-like"/>
</dbReference>
<dbReference type="PANTHER" id="PTHR34075:SF4">
    <property type="entry name" value="DUF35 DOMAIN-CONTAINING PROTEIN"/>
    <property type="match status" value="1"/>
</dbReference>
<dbReference type="Proteomes" id="UP000294772">
    <property type="component" value="Unassembled WGS sequence"/>
</dbReference>
<feature type="domain" description="ChsH2 C-terminal OB-fold" evidence="1">
    <location>
        <begin position="60"/>
        <end position="131"/>
    </location>
</feature>
<name>A0A2S5T5C2_9BURK</name>
<dbReference type="AlphaFoldDB" id="A0A2S5T5C2"/>
<reference evidence="2 4" key="1">
    <citation type="submission" date="2018-02" db="EMBL/GenBank/DDBJ databases">
        <title>Reclassifiation of [Polyangium] brachysporum DSM 7029 as Guopingzhaonella breviflexa gen. nov., sp. nov., a member of the family Comamonadaceae.</title>
        <authorList>
            <person name="Tang B."/>
        </authorList>
    </citation>
    <scope>NUCLEOTIDE SEQUENCE [LARGE SCALE GENOMIC DNA]</scope>
    <source>
        <strain evidence="2 4">DSM 15344</strain>
    </source>
</reference>
<gene>
    <name evidence="2" type="ORF">C1702_08025</name>
    <name evidence="3" type="ORF">EV676_103181</name>
</gene>
<evidence type="ECO:0000313" key="5">
    <source>
        <dbReference type="Proteomes" id="UP000294772"/>
    </source>
</evidence>
<dbReference type="EMBL" id="PSNY01000007">
    <property type="protein sequence ID" value="PPE70195.1"/>
    <property type="molecule type" value="Genomic_DNA"/>
</dbReference>
<reference evidence="3 5" key="2">
    <citation type="submission" date="2019-03" db="EMBL/GenBank/DDBJ databases">
        <title>Genomic Encyclopedia of Type Strains, Phase IV (KMG-IV): sequencing the most valuable type-strain genomes for metagenomic binning, comparative biology and taxonomic classification.</title>
        <authorList>
            <person name="Goeker M."/>
        </authorList>
    </citation>
    <scope>NUCLEOTIDE SEQUENCE [LARGE SCALE GENOMIC DNA]</scope>
    <source>
        <strain evidence="3 5">DSM 15264</strain>
    </source>
</reference>
<dbReference type="GO" id="GO:0003677">
    <property type="term" value="F:DNA binding"/>
    <property type="evidence" value="ECO:0007669"/>
    <property type="project" value="UniProtKB-KW"/>
</dbReference>
<dbReference type="PANTHER" id="PTHR34075">
    <property type="entry name" value="BLR3430 PROTEIN"/>
    <property type="match status" value="1"/>
</dbReference>
<evidence type="ECO:0000259" key="1">
    <source>
        <dbReference type="Pfam" id="PF01796"/>
    </source>
</evidence>
<dbReference type="InterPro" id="IPR012340">
    <property type="entry name" value="NA-bd_OB-fold"/>
</dbReference>